<organism evidence="1">
    <name type="scientific">Listeria seeligeri FSL N1-067</name>
    <dbReference type="NCBI Taxonomy" id="702453"/>
    <lineage>
        <taxon>Bacteria</taxon>
        <taxon>Bacillati</taxon>
        <taxon>Bacillota</taxon>
        <taxon>Bacilli</taxon>
        <taxon>Bacillales</taxon>
        <taxon>Listeriaceae</taxon>
        <taxon>Listeria</taxon>
    </lineage>
</organism>
<dbReference type="Proteomes" id="UP000004302">
    <property type="component" value="Chromosome"/>
</dbReference>
<evidence type="ECO:0000313" key="1">
    <source>
        <dbReference type="EMBL" id="EFS01719.1"/>
    </source>
</evidence>
<comment type="caution">
    <text evidence="1">The sequence shown here is derived from an EMBL/GenBank/DDBJ whole genome shotgun (WGS) entry which is preliminary data.</text>
</comment>
<dbReference type="AlphaFoldDB" id="E3ZKY1"/>
<gene>
    <name evidence="1" type="ORF">NT03LS_0068</name>
</gene>
<protein>
    <submittedName>
        <fullName evidence="1">Uncharacterized protein</fullName>
    </submittedName>
</protein>
<proteinExistence type="predicted"/>
<reference evidence="1" key="1">
    <citation type="journal article" date="2010" name="Microbiol. Resour. Announc.">
        <title>Comparative genomics of the bacterial genus Listeria: Genome evolution is characterized by limited gene acquisition and limited gene loss.</title>
        <authorList>
            <person name="den Bakker H.C."/>
            <person name="Cummings C.A."/>
            <person name="Ferreira V."/>
            <person name="Vatta P."/>
            <person name="Orsi R.H."/>
            <person name="Degoricija L."/>
            <person name="Barker M."/>
            <person name="Petrauskene O."/>
            <person name="Furtado M.R."/>
            <person name="Wiedmann M."/>
        </authorList>
    </citation>
    <scope>NUCLEOTIDE SEQUENCE [LARGE SCALE GENOMIC DNA]</scope>
    <source>
        <strain evidence="1">FSL N1-067</strain>
    </source>
</reference>
<sequence length="41" mass="4859">MNIVILKMLTSYKKVCEVFKRNMKTTAFFQLHRSCKKASFS</sequence>
<feature type="non-terminal residue" evidence="1">
    <location>
        <position position="41"/>
    </location>
</feature>
<name>E3ZKY1_LISSE</name>
<dbReference type="HOGENOM" id="CLU_3281431_0_0_9"/>
<accession>E3ZKY1</accession>
<dbReference type="EMBL" id="ADXJ01000033">
    <property type="protein sequence ID" value="EFS01719.1"/>
    <property type="molecule type" value="Genomic_DNA"/>
</dbReference>